<dbReference type="Proteomes" id="UP000539175">
    <property type="component" value="Unassembled WGS sequence"/>
</dbReference>
<proteinExistence type="predicted"/>
<gene>
    <name evidence="8" type="ORF">FHS74_002888</name>
</gene>
<organism evidence="8 9">
    <name type="scientific">Nitrospirillum iridis</name>
    <dbReference type="NCBI Taxonomy" id="765888"/>
    <lineage>
        <taxon>Bacteria</taxon>
        <taxon>Pseudomonadati</taxon>
        <taxon>Pseudomonadota</taxon>
        <taxon>Alphaproteobacteria</taxon>
        <taxon>Rhodospirillales</taxon>
        <taxon>Azospirillaceae</taxon>
        <taxon>Nitrospirillum</taxon>
    </lineage>
</organism>
<keyword evidence="4 7" id="KW-0812">Transmembrane</keyword>
<feature type="transmembrane region" description="Helical" evidence="7">
    <location>
        <begin position="414"/>
        <end position="435"/>
    </location>
</feature>
<sequence length="447" mass="45957">MDKRTACCKQEGRSPPPPPIRLAMRLLKPLTHGPIARLWGALSLSAVGDQLHQMALVWLAVGLVGADTGYVAAADTLALMVVALLAGAWVERWDHGGVMMAADLARAALAVVPVLAALTGHLTLWTLVVPSVALSALSGLFDPALQASLPRLVTDRGLLAATNALFDGTLRLARLVGPTLAGALATFMPAVALMGVNGLSFLASACAVFSIRPRLADPTPPAVRRGGASENLAARLLAGWRLVRREPPFPYLLWRAGLTGGLWTLAIWLSLPLLVRQQGVAGFGLGGLSALALLFSAYGAGNLVSNLMVGSLPPGGALTRRPLSLVVAGDVMVGGGFILLALATRVPAPWTLGVMAAAAAITATGGPLAQIPVTTLRQTRFSGGEIAAVFRLFMVLDCLGTLVAMTLAPTLLSILPTALVMGLAGAAILAMAVLFGRRAATPPLGLA</sequence>
<evidence type="ECO:0000256" key="7">
    <source>
        <dbReference type="SAM" id="Phobius"/>
    </source>
</evidence>
<feature type="transmembrane region" description="Helical" evidence="7">
    <location>
        <begin position="97"/>
        <end position="118"/>
    </location>
</feature>
<name>A0A7X0ED36_9PROT</name>
<dbReference type="SUPFAM" id="SSF103473">
    <property type="entry name" value="MFS general substrate transporter"/>
    <property type="match status" value="1"/>
</dbReference>
<dbReference type="EMBL" id="JACIIZ010000007">
    <property type="protein sequence ID" value="MBB6252328.1"/>
    <property type="molecule type" value="Genomic_DNA"/>
</dbReference>
<dbReference type="PANTHER" id="PTHR23513">
    <property type="entry name" value="INTEGRAL MEMBRANE EFFLUX PROTEIN-RELATED"/>
    <property type="match status" value="1"/>
</dbReference>
<feature type="transmembrane region" description="Helical" evidence="7">
    <location>
        <begin position="183"/>
        <end position="209"/>
    </location>
</feature>
<evidence type="ECO:0000256" key="5">
    <source>
        <dbReference type="ARBA" id="ARBA00022989"/>
    </source>
</evidence>
<evidence type="ECO:0000256" key="2">
    <source>
        <dbReference type="ARBA" id="ARBA00022448"/>
    </source>
</evidence>
<keyword evidence="6 7" id="KW-0472">Membrane</keyword>
<evidence type="ECO:0000313" key="9">
    <source>
        <dbReference type="Proteomes" id="UP000539175"/>
    </source>
</evidence>
<dbReference type="Gene3D" id="1.20.1250.20">
    <property type="entry name" value="MFS general substrate transporter like domains"/>
    <property type="match status" value="1"/>
</dbReference>
<dbReference type="Pfam" id="PF05977">
    <property type="entry name" value="MFS_3"/>
    <property type="match status" value="1"/>
</dbReference>
<dbReference type="InterPro" id="IPR036259">
    <property type="entry name" value="MFS_trans_sf"/>
</dbReference>
<keyword evidence="5 7" id="KW-1133">Transmembrane helix</keyword>
<evidence type="ECO:0000256" key="4">
    <source>
        <dbReference type="ARBA" id="ARBA00022692"/>
    </source>
</evidence>
<dbReference type="RefSeq" id="WP_184801606.1">
    <property type="nucleotide sequence ID" value="NZ_JACIIZ010000007.1"/>
</dbReference>
<dbReference type="AlphaFoldDB" id="A0A7X0ED36"/>
<keyword evidence="2" id="KW-0813">Transport</keyword>
<keyword evidence="3" id="KW-1003">Cell membrane</keyword>
<evidence type="ECO:0000256" key="1">
    <source>
        <dbReference type="ARBA" id="ARBA00004651"/>
    </source>
</evidence>
<evidence type="ECO:0000313" key="8">
    <source>
        <dbReference type="EMBL" id="MBB6252328.1"/>
    </source>
</evidence>
<feature type="transmembrane region" description="Helical" evidence="7">
    <location>
        <begin position="389"/>
        <end position="408"/>
    </location>
</feature>
<feature type="transmembrane region" description="Helical" evidence="7">
    <location>
        <begin position="325"/>
        <end position="344"/>
    </location>
</feature>
<dbReference type="PANTHER" id="PTHR23513:SF11">
    <property type="entry name" value="STAPHYLOFERRIN A TRANSPORTER"/>
    <property type="match status" value="1"/>
</dbReference>
<feature type="transmembrane region" description="Helical" evidence="7">
    <location>
        <begin position="283"/>
        <end position="304"/>
    </location>
</feature>
<feature type="transmembrane region" description="Helical" evidence="7">
    <location>
        <begin position="350"/>
        <end position="369"/>
    </location>
</feature>
<accession>A0A7X0ED36</accession>
<evidence type="ECO:0008006" key="10">
    <source>
        <dbReference type="Google" id="ProtNLM"/>
    </source>
</evidence>
<dbReference type="GO" id="GO:0005886">
    <property type="term" value="C:plasma membrane"/>
    <property type="evidence" value="ECO:0007669"/>
    <property type="project" value="UniProtKB-SubCell"/>
</dbReference>
<dbReference type="InterPro" id="IPR010290">
    <property type="entry name" value="TM_effector"/>
</dbReference>
<evidence type="ECO:0000256" key="3">
    <source>
        <dbReference type="ARBA" id="ARBA00022475"/>
    </source>
</evidence>
<feature type="transmembrane region" description="Helical" evidence="7">
    <location>
        <begin position="251"/>
        <end position="271"/>
    </location>
</feature>
<reference evidence="8 9" key="1">
    <citation type="submission" date="2020-08" db="EMBL/GenBank/DDBJ databases">
        <title>Genomic Encyclopedia of Type Strains, Phase IV (KMG-IV): sequencing the most valuable type-strain genomes for metagenomic binning, comparative biology and taxonomic classification.</title>
        <authorList>
            <person name="Goeker M."/>
        </authorList>
    </citation>
    <scope>NUCLEOTIDE SEQUENCE [LARGE SCALE GENOMIC DNA]</scope>
    <source>
        <strain evidence="8 9">DSM 22198</strain>
    </source>
</reference>
<comment type="subcellular location">
    <subcellularLocation>
        <location evidence="1">Cell membrane</location>
        <topology evidence="1">Multi-pass membrane protein</topology>
    </subcellularLocation>
</comment>
<evidence type="ECO:0000256" key="6">
    <source>
        <dbReference type="ARBA" id="ARBA00023136"/>
    </source>
</evidence>
<keyword evidence="9" id="KW-1185">Reference proteome</keyword>
<comment type="caution">
    <text evidence="8">The sequence shown here is derived from an EMBL/GenBank/DDBJ whole genome shotgun (WGS) entry which is preliminary data.</text>
</comment>
<dbReference type="CDD" id="cd06173">
    <property type="entry name" value="MFS_MefA_like"/>
    <property type="match status" value="1"/>
</dbReference>
<protein>
    <recommendedName>
        <fullName evidence="10">MFS transporter</fullName>
    </recommendedName>
</protein>